<dbReference type="NCBIfam" id="TIGR00223">
    <property type="entry name" value="panD"/>
    <property type="match status" value="1"/>
</dbReference>
<dbReference type="Pfam" id="PF02261">
    <property type="entry name" value="Asp_decarbox"/>
    <property type="match status" value="1"/>
</dbReference>
<gene>
    <name evidence="9" type="primary">panD</name>
    <name evidence="10" type="ORF">GCM10009422_13290</name>
</gene>
<keyword evidence="8 9" id="KW-0670">Pyruvate</keyword>
<dbReference type="EMBL" id="BAAAGA010000002">
    <property type="protein sequence ID" value="GAA0619164.1"/>
    <property type="molecule type" value="Genomic_DNA"/>
</dbReference>
<protein>
    <recommendedName>
        <fullName evidence="9">Aspartate 1-decarboxylase</fullName>
        <ecNumber evidence="9">4.1.1.11</ecNumber>
    </recommendedName>
    <alternativeName>
        <fullName evidence="9">Aspartate alpha-decarboxylase</fullName>
    </alternativeName>
    <component>
        <recommendedName>
            <fullName evidence="9">Aspartate 1-decarboxylase beta chain</fullName>
        </recommendedName>
    </component>
    <component>
        <recommendedName>
            <fullName evidence="9">Aspartate 1-decarboxylase alpha chain</fullName>
        </recommendedName>
    </component>
</protein>
<evidence type="ECO:0000313" key="10">
    <source>
        <dbReference type="EMBL" id="GAA0619164.1"/>
    </source>
</evidence>
<feature type="active site" description="Schiff-base intermediate with substrate; via pyruvic acid" evidence="9">
    <location>
        <position position="44"/>
    </location>
</feature>
<comment type="caution">
    <text evidence="10">The sequence shown here is derived from an EMBL/GenBank/DDBJ whole genome shotgun (WGS) entry which is preliminary data.</text>
</comment>
<sequence length="138" mass="15006">MSGLRAGAYRPALYRAALPMLVTLMKSKLHRATVTQADLDYEGSIAIDMDLLDAAGIFPHEQVDVLNITNGARFTTYAIEAPRGSKVIGVNGAAARLVQKNDKVIVVTYGQLPQEEARQWSPNVVLLDDANEIKRNAA</sequence>
<comment type="PTM">
    <text evidence="9">Is synthesized initially as an inactive proenzyme, which is activated by self-cleavage at a specific serine bond to produce a beta-subunit with a hydroxyl group at its C-terminus and an alpha-subunit with a pyruvoyl group at its N-terminus.</text>
</comment>
<evidence type="ECO:0000256" key="7">
    <source>
        <dbReference type="ARBA" id="ARBA00023270"/>
    </source>
</evidence>
<proteinExistence type="inferred from homology"/>
<evidence type="ECO:0000256" key="2">
    <source>
        <dbReference type="ARBA" id="ARBA00022655"/>
    </source>
</evidence>
<feature type="binding site" evidence="9">
    <location>
        <begin position="92"/>
        <end position="94"/>
    </location>
    <ligand>
        <name>substrate</name>
    </ligand>
</feature>
<feature type="modified residue" description="Pyruvic acid (Ser)" evidence="9">
    <location>
        <position position="44"/>
    </location>
</feature>
<comment type="similarity">
    <text evidence="9">Belongs to the PanD family.</text>
</comment>
<evidence type="ECO:0000256" key="8">
    <source>
        <dbReference type="ARBA" id="ARBA00023317"/>
    </source>
</evidence>
<keyword evidence="2 9" id="KW-0566">Pantothenate biosynthesis</keyword>
<evidence type="ECO:0000256" key="6">
    <source>
        <dbReference type="ARBA" id="ARBA00023239"/>
    </source>
</evidence>
<evidence type="ECO:0000256" key="1">
    <source>
        <dbReference type="ARBA" id="ARBA00022490"/>
    </source>
</evidence>
<dbReference type="CDD" id="cd06919">
    <property type="entry name" value="Asp_decarbox"/>
    <property type="match status" value="1"/>
</dbReference>
<evidence type="ECO:0000256" key="3">
    <source>
        <dbReference type="ARBA" id="ARBA00022793"/>
    </source>
</evidence>
<keyword evidence="6 9" id="KW-0456">Lyase</keyword>
<accession>A0ABP3RW39</accession>
<comment type="cofactor">
    <cofactor evidence="9">
        <name>pyruvate</name>
        <dbReference type="ChEBI" id="CHEBI:15361"/>
    </cofactor>
    <text evidence="9">Binds 1 pyruvoyl group covalently per subunit.</text>
</comment>
<dbReference type="Gene3D" id="2.40.40.20">
    <property type="match status" value="1"/>
</dbReference>
<feature type="chain" id="PRO_5044911649" description="Aspartate 1-decarboxylase alpha chain" evidence="9">
    <location>
        <begin position="44"/>
        <end position="138"/>
    </location>
</feature>
<evidence type="ECO:0000256" key="5">
    <source>
        <dbReference type="ARBA" id="ARBA00023145"/>
    </source>
</evidence>
<name>A0ABP3RW39_9CAUL</name>
<feature type="chain" id="PRO_5044911648" description="Aspartate 1-decarboxylase beta chain" evidence="9">
    <location>
        <begin position="1"/>
        <end position="43"/>
    </location>
</feature>
<dbReference type="PANTHER" id="PTHR21012">
    <property type="entry name" value="ASPARTATE 1-DECARBOXYLASE"/>
    <property type="match status" value="1"/>
</dbReference>
<dbReference type="EC" id="4.1.1.11" evidence="9"/>
<keyword evidence="3 9" id="KW-0210">Decarboxylase</keyword>
<comment type="function">
    <text evidence="9">Catalyzes the pyruvoyl-dependent decarboxylation of aspartate to produce beta-alanine.</text>
</comment>
<dbReference type="SUPFAM" id="SSF50692">
    <property type="entry name" value="ADC-like"/>
    <property type="match status" value="1"/>
</dbReference>
<organism evidence="10 11">
    <name type="scientific">Brevundimonas kwangchunensis</name>
    <dbReference type="NCBI Taxonomy" id="322163"/>
    <lineage>
        <taxon>Bacteria</taxon>
        <taxon>Pseudomonadati</taxon>
        <taxon>Pseudomonadota</taxon>
        <taxon>Alphaproteobacteria</taxon>
        <taxon>Caulobacterales</taxon>
        <taxon>Caulobacteraceae</taxon>
        <taxon>Brevundimonas</taxon>
    </lineage>
</organism>
<dbReference type="InterPro" id="IPR003190">
    <property type="entry name" value="Asp_decarbox"/>
</dbReference>
<feature type="active site" description="Proton donor" evidence="9">
    <location>
        <position position="77"/>
    </location>
</feature>
<comment type="subcellular location">
    <subcellularLocation>
        <location evidence="9">Cytoplasm</location>
    </subcellularLocation>
</comment>
<keyword evidence="7 9" id="KW-0704">Schiff base</keyword>
<dbReference type="InterPro" id="IPR009010">
    <property type="entry name" value="Asp_de-COase-like_dom_sf"/>
</dbReference>
<evidence type="ECO:0000256" key="9">
    <source>
        <dbReference type="HAMAP-Rule" id="MF_00446"/>
    </source>
</evidence>
<dbReference type="Proteomes" id="UP001501352">
    <property type="component" value="Unassembled WGS sequence"/>
</dbReference>
<evidence type="ECO:0000313" key="11">
    <source>
        <dbReference type="Proteomes" id="UP001501352"/>
    </source>
</evidence>
<dbReference type="PANTHER" id="PTHR21012:SF0">
    <property type="entry name" value="ASPARTATE 1-DECARBOXYLASE"/>
    <property type="match status" value="1"/>
</dbReference>
<evidence type="ECO:0000256" key="4">
    <source>
        <dbReference type="ARBA" id="ARBA00022813"/>
    </source>
</evidence>
<comment type="pathway">
    <text evidence="9">Cofactor biosynthesis; (R)-pantothenate biosynthesis; beta-alanine from L-aspartate: step 1/1.</text>
</comment>
<comment type="catalytic activity">
    <reaction evidence="9">
        <text>L-aspartate + H(+) = beta-alanine + CO2</text>
        <dbReference type="Rhea" id="RHEA:19497"/>
        <dbReference type="ChEBI" id="CHEBI:15378"/>
        <dbReference type="ChEBI" id="CHEBI:16526"/>
        <dbReference type="ChEBI" id="CHEBI:29991"/>
        <dbReference type="ChEBI" id="CHEBI:57966"/>
        <dbReference type="EC" id="4.1.1.11"/>
    </reaction>
</comment>
<feature type="binding site" evidence="9">
    <location>
        <position position="76"/>
    </location>
    <ligand>
        <name>substrate</name>
    </ligand>
</feature>
<dbReference type="HAMAP" id="MF_00446">
    <property type="entry name" value="PanD"/>
    <property type="match status" value="1"/>
</dbReference>
<keyword evidence="11" id="KW-1185">Reference proteome</keyword>
<reference evidence="11" key="1">
    <citation type="journal article" date="2019" name="Int. J. Syst. Evol. Microbiol.">
        <title>The Global Catalogue of Microorganisms (GCM) 10K type strain sequencing project: providing services to taxonomists for standard genome sequencing and annotation.</title>
        <authorList>
            <consortium name="The Broad Institute Genomics Platform"/>
            <consortium name="The Broad Institute Genome Sequencing Center for Infectious Disease"/>
            <person name="Wu L."/>
            <person name="Ma J."/>
        </authorList>
    </citation>
    <scope>NUCLEOTIDE SEQUENCE [LARGE SCALE GENOMIC DNA]</scope>
    <source>
        <strain evidence="11">JCM 12928</strain>
    </source>
</reference>
<keyword evidence="1 9" id="KW-0963">Cytoplasm</keyword>
<dbReference type="PIRSF" id="PIRSF006246">
    <property type="entry name" value="Asp_decarbox"/>
    <property type="match status" value="1"/>
</dbReference>
<comment type="subunit">
    <text evidence="9">Heterooctamer of four alpha and four beta subunits.</text>
</comment>
<keyword evidence="4 9" id="KW-0068">Autocatalytic cleavage</keyword>
<keyword evidence="5 9" id="KW-0865">Zymogen</keyword>